<protein>
    <submittedName>
        <fullName evidence="1">Uncharacterized protein</fullName>
    </submittedName>
</protein>
<dbReference type="EMBL" id="CP036433">
    <property type="protein sequence ID" value="QDU97643.1"/>
    <property type="molecule type" value="Genomic_DNA"/>
</dbReference>
<dbReference type="AlphaFoldDB" id="A0A518E0N5"/>
<accession>A0A518E0N5</accession>
<gene>
    <name evidence="1" type="ORF">Pla8534_54940</name>
</gene>
<evidence type="ECO:0000313" key="1">
    <source>
        <dbReference type="EMBL" id="QDU97643.1"/>
    </source>
</evidence>
<organism evidence="1 2">
    <name type="scientific">Lignipirellula cremea</name>
    <dbReference type="NCBI Taxonomy" id="2528010"/>
    <lineage>
        <taxon>Bacteria</taxon>
        <taxon>Pseudomonadati</taxon>
        <taxon>Planctomycetota</taxon>
        <taxon>Planctomycetia</taxon>
        <taxon>Pirellulales</taxon>
        <taxon>Pirellulaceae</taxon>
        <taxon>Lignipirellula</taxon>
    </lineage>
</organism>
<reference evidence="1 2" key="1">
    <citation type="submission" date="2019-02" db="EMBL/GenBank/DDBJ databases">
        <title>Deep-cultivation of Planctomycetes and their phenomic and genomic characterization uncovers novel biology.</title>
        <authorList>
            <person name="Wiegand S."/>
            <person name="Jogler M."/>
            <person name="Boedeker C."/>
            <person name="Pinto D."/>
            <person name="Vollmers J."/>
            <person name="Rivas-Marin E."/>
            <person name="Kohn T."/>
            <person name="Peeters S.H."/>
            <person name="Heuer A."/>
            <person name="Rast P."/>
            <person name="Oberbeckmann S."/>
            <person name="Bunk B."/>
            <person name="Jeske O."/>
            <person name="Meyerdierks A."/>
            <person name="Storesund J.E."/>
            <person name="Kallscheuer N."/>
            <person name="Luecker S."/>
            <person name="Lage O.M."/>
            <person name="Pohl T."/>
            <person name="Merkel B.J."/>
            <person name="Hornburger P."/>
            <person name="Mueller R.-W."/>
            <person name="Bruemmer F."/>
            <person name="Labrenz M."/>
            <person name="Spormann A.M."/>
            <person name="Op den Camp H."/>
            <person name="Overmann J."/>
            <person name="Amann R."/>
            <person name="Jetten M.S.M."/>
            <person name="Mascher T."/>
            <person name="Medema M.H."/>
            <person name="Devos D.P."/>
            <person name="Kaster A.-K."/>
            <person name="Ovreas L."/>
            <person name="Rohde M."/>
            <person name="Galperin M.Y."/>
            <person name="Jogler C."/>
        </authorList>
    </citation>
    <scope>NUCLEOTIDE SEQUENCE [LARGE SCALE GENOMIC DNA]</scope>
    <source>
        <strain evidence="1 2">Pla85_3_4</strain>
    </source>
</reference>
<keyword evidence="2" id="KW-1185">Reference proteome</keyword>
<dbReference type="RefSeq" id="WP_145056406.1">
    <property type="nucleotide sequence ID" value="NZ_CP036433.1"/>
</dbReference>
<dbReference type="KEGG" id="lcre:Pla8534_54940"/>
<evidence type="ECO:0000313" key="2">
    <source>
        <dbReference type="Proteomes" id="UP000317648"/>
    </source>
</evidence>
<proteinExistence type="predicted"/>
<dbReference type="OrthoDB" id="281889at2"/>
<name>A0A518E0N5_9BACT</name>
<dbReference type="Proteomes" id="UP000317648">
    <property type="component" value="Chromosome"/>
</dbReference>
<sequence>MTQQELERLVANATGESLDDIRRMGFSLADPCDVHFDPEPDDMLPTMVDWDQADLDRNVALVEQPPYRCRSFA</sequence>